<sequence>KDELAANLQSMFSLDKQNVDADNDENIQLRRTYR</sequence>
<organism evidence="1">
    <name type="scientific">marine sediment metagenome</name>
    <dbReference type="NCBI Taxonomy" id="412755"/>
    <lineage>
        <taxon>unclassified sequences</taxon>
        <taxon>metagenomes</taxon>
        <taxon>ecological metagenomes</taxon>
    </lineage>
</organism>
<feature type="non-terminal residue" evidence="1">
    <location>
        <position position="1"/>
    </location>
</feature>
<comment type="caution">
    <text evidence="1">The sequence shown here is derived from an EMBL/GenBank/DDBJ whole genome shotgun (WGS) entry which is preliminary data.</text>
</comment>
<dbReference type="EMBL" id="BARS01058685">
    <property type="protein sequence ID" value="GAG50345.1"/>
    <property type="molecule type" value="Genomic_DNA"/>
</dbReference>
<name>X0Y3L6_9ZZZZ</name>
<proteinExistence type="predicted"/>
<reference evidence="1" key="1">
    <citation type="journal article" date="2014" name="Front. Microbiol.">
        <title>High frequency of phylogenetically diverse reductive dehalogenase-homologous genes in deep subseafloor sedimentary metagenomes.</title>
        <authorList>
            <person name="Kawai M."/>
            <person name="Futagami T."/>
            <person name="Toyoda A."/>
            <person name="Takaki Y."/>
            <person name="Nishi S."/>
            <person name="Hori S."/>
            <person name="Arai W."/>
            <person name="Tsubouchi T."/>
            <person name="Morono Y."/>
            <person name="Uchiyama I."/>
            <person name="Ito T."/>
            <person name="Fujiyama A."/>
            <person name="Inagaki F."/>
            <person name="Takami H."/>
        </authorList>
    </citation>
    <scope>NUCLEOTIDE SEQUENCE</scope>
    <source>
        <strain evidence="1">Expedition CK06-06</strain>
    </source>
</reference>
<accession>X0Y3L6</accession>
<protein>
    <submittedName>
        <fullName evidence="1">Uncharacterized protein</fullName>
    </submittedName>
</protein>
<gene>
    <name evidence="1" type="ORF">S01H1_85441</name>
</gene>
<dbReference type="AlphaFoldDB" id="X0Y3L6"/>
<evidence type="ECO:0000313" key="1">
    <source>
        <dbReference type="EMBL" id="GAG50345.1"/>
    </source>
</evidence>